<keyword evidence="4" id="KW-1185">Reference proteome</keyword>
<feature type="region of interest" description="Disordered" evidence="1">
    <location>
        <begin position="74"/>
        <end position="95"/>
    </location>
</feature>
<dbReference type="EMBL" id="SDOV01000004">
    <property type="protein sequence ID" value="KAH7641653.1"/>
    <property type="molecule type" value="Genomic_DNA"/>
</dbReference>
<evidence type="ECO:0000313" key="3">
    <source>
        <dbReference type="EMBL" id="KAH9527595.1"/>
    </source>
</evidence>
<dbReference type="Proteomes" id="UP000828236">
    <property type="component" value="Unassembled WGS sequence"/>
</dbReference>
<gene>
    <name evidence="3" type="ORF">DERF_001602</name>
    <name evidence="2" type="ORF">HUG17_4698</name>
</gene>
<proteinExistence type="predicted"/>
<reference evidence="3" key="4">
    <citation type="journal article" date="2022" name="Res Sq">
        <title>Comparative Genomics Reveals Insights into the Divergent Evolution of Astigmatic Mites and Household Pest Adaptations.</title>
        <authorList>
            <person name="Xiong Q."/>
            <person name="Wan A.T.-Y."/>
            <person name="Liu X.-Y."/>
            <person name="Fung C.S.-H."/>
            <person name="Xiao X."/>
            <person name="Malainual N."/>
            <person name="Hou J."/>
            <person name="Wang L."/>
            <person name="Wang M."/>
            <person name="Yang K."/>
            <person name="Cui Y."/>
            <person name="Leung E."/>
            <person name="Nong W."/>
            <person name="Shin S.-K."/>
            <person name="Au S."/>
            <person name="Jeong K.Y."/>
            <person name="Chew F.T."/>
            <person name="Hui J."/>
            <person name="Leung T.F."/>
            <person name="Tungtrongchitr A."/>
            <person name="Zhong N."/>
            <person name="Liu Z."/>
            <person name="Tsui S."/>
        </authorList>
    </citation>
    <scope>NUCLEOTIDE SEQUENCE</scope>
    <source>
        <strain evidence="3">Derf</strain>
        <tissue evidence="3">Whole organism</tissue>
    </source>
</reference>
<comment type="caution">
    <text evidence="3">The sequence shown here is derived from an EMBL/GenBank/DDBJ whole genome shotgun (WGS) entry which is preliminary data.</text>
</comment>
<evidence type="ECO:0000256" key="1">
    <source>
        <dbReference type="SAM" id="MobiDB-lite"/>
    </source>
</evidence>
<sequence>MSDPQEKSDPSTTTNENPELQKLLNGNVQITFNTIKNLNSFKVHNQEEFILLLTMAHNLTVGMTRYKLKNTPQHTIKTLNNGPSNVENYKNNDKK</sequence>
<accession>A0A922ICK7</accession>
<evidence type="ECO:0000313" key="2">
    <source>
        <dbReference type="EMBL" id="KAH7641653.1"/>
    </source>
</evidence>
<reference evidence="3" key="1">
    <citation type="submission" date="2013-05" db="EMBL/GenBank/DDBJ databases">
        <authorList>
            <person name="Yim A.K.Y."/>
            <person name="Chan T.F."/>
            <person name="Ji K.M."/>
            <person name="Liu X.Y."/>
            <person name="Zhou J.W."/>
            <person name="Li R.Q."/>
            <person name="Yang K.Y."/>
            <person name="Li J."/>
            <person name="Li M."/>
            <person name="Law P.T.W."/>
            <person name="Wu Y.L."/>
            <person name="Cai Z.L."/>
            <person name="Qin H."/>
            <person name="Bao Y."/>
            <person name="Leung R.K.K."/>
            <person name="Ng P.K.S."/>
            <person name="Zou J."/>
            <person name="Zhong X.J."/>
            <person name="Ran P.X."/>
            <person name="Zhong N.S."/>
            <person name="Liu Z.G."/>
            <person name="Tsui S.K.W."/>
        </authorList>
    </citation>
    <scope>NUCLEOTIDE SEQUENCE</scope>
    <source>
        <strain evidence="3">Derf</strain>
        <tissue evidence="3">Whole organism</tissue>
    </source>
</reference>
<reference evidence="2" key="3">
    <citation type="journal article" date="2021" name="World Allergy Organ. J.">
        <title>Chromosome-level assembly of Dermatophagoides farinae genome and transcriptome reveals two novel allergens Der f 37 and Der f 39.</title>
        <authorList>
            <person name="Chen J."/>
            <person name="Cai Z."/>
            <person name="Fan D."/>
            <person name="Hu J."/>
            <person name="Hou Y."/>
            <person name="He Y."/>
            <person name="Zhang Z."/>
            <person name="Zhao Z."/>
            <person name="Gao P."/>
            <person name="Hu W."/>
            <person name="Sun J."/>
            <person name="Li J."/>
            <person name="Ji K."/>
        </authorList>
    </citation>
    <scope>NUCLEOTIDE SEQUENCE</scope>
    <source>
        <strain evidence="2">JKM2019</strain>
    </source>
</reference>
<protein>
    <submittedName>
        <fullName evidence="3">Uncharacterized protein</fullName>
    </submittedName>
</protein>
<dbReference type="Proteomes" id="UP000790347">
    <property type="component" value="Unassembled WGS sequence"/>
</dbReference>
<feature type="compositionally biased region" description="Polar residues" evidence="1">
    <location>
        <begin position="10"/>
        <end position="21"/>
    </location>
</feature>
<feature type="compositionally biased region" description="Polar residues" evidence="1">
    <location>
        <begin position="74"/>
        <end position="89"/>
    </location>
</feature>
<organism evidence="3 4">
    <name type="scientific">Dermatophagoides farinae</name>
    <name type="common">American house dust mite</name>
    <dbReference type="NCBI Taxonomy" id="6954"/>
    <lineage>
        <taxon>Eukaryota</taxon>
        <taxon>Metazoa</taxon>
        <taxon>Ecdysozoa</taxon>
        <taxon>Arthropoda</taxon>
        <taxon>Chelicerata</taxon>
        <taxon>Arachnida</taxon>
        <taxon>Acari</taxon>
        <taxon>Acariformes</taxon>
        <taxon>Sarcoptiformes</taxon>
        <taxon>Astigmata</taxon>
        <taxon>Psoroptidia</taxon>
        <taxon>Analgoidea</taxon>
        <taxon>Pyroglyphidae</taxon>
        <taxon>Dermatophagoidinae</taxon>
        <taxon>Dermatophagoides</taxon>
    </lineage>
</organism>
<dbReference type="EMBL" id="ASGP02000001">
    <property type="protein sequence ID" value="KAH9527595.1"/>
    <property type="molecule type" value="Genomic_DNA"/>
</dbReference>
<reference evidence="2" key="2">
    <citation type="submission" date="2020-06" db="EMBL/GenBank/DDBJ databases">
        <authorList>
            <person name="Ji K."/>
            <person name="Li J."/>
        </authorList>
    </citation>
    <scope>NUCLEOTIDE SEQUENCE</scope>
    <source>
        <strain evidence="2">JKM2019</strain>
        <tissue evidence="2">Whole body</tissue>
    </source>
</reference>
<evidence type="ECO:0000313" key="4">
    <source>
        <dbReference type="Proteomes" id="UP000790347"/>
    </source>
</evidence>
<dbReference type="AlphaFoldDB" id="A0A922ICK7"/>
<name>A0A922ICK7_DERFA</name>
<feature type="region of interest" description="Disordered" evidence="1">
    <location>
        <begin position="1"/>
        <end position="21"/>
    </location>
</feature>